<comment type="caution">
    <text evidence="4">The sequence shown here is derived from an EMBL/GenBank/DDBJ whole genome shotgun (WGS) entry which is preliminary data.</text>
</comment>
<evidence type="ECO:0000256" key="2">
    <source>
        <dbReference type="SAM" id="MobiDB-lite"/>
    </source>
</evidence>
<evidence type="ECO:0000313" key="4">
    <source>
        <dbReference type="EMBL" id="TVU10813.1"/>
    </source>
</evidence>
<protein>
    <recommendedName>
        <fullName evidence="3">Transposase-associated domain-containing protein</fullName>
    </recommendedName>
</protein>
<feature type="coiled-coil region" evidence="1">
    <location>
        <begin position="201"/>
        <end position="246"/>
    </location>
</feature>
<accession>A0A5J9THG6</accession>
<dbReference type="Pfam" id="PF13963">
    <property type="entry name" value="Transpos_assoc"/>
    <property type="match status" value="1"/>
</dbReference>
<keyword evidence="5" id="KW-1185">Reference proteome</keyword>
<proteinExistence type="predicted"/>
<sequence length="265" mass="30312">MEDDDHSWMLLPRSDDAWLVGFEKFIENTFEGTYPGQTAPCPCIRCRCMEYTTKVEVQRHLLRKGFAKDFIKRKCDAVKPVVVDDDQDFGEGKAEDSGNVNNLLSSPTGGAIHREIRDSNNEERNEPAKKFIKLMEKNIYNATARKLTMTESNELGEEESRSTIFTTVKEDLVFQEAYKETTGTKSTKLHGHGYSSNPSKNQLLQKKIEEQAREIQKLKEQLAKKAADKEAEKEQLKASIKAQLMEEFQTLIARNTRQPLIQEFG</sequence>
<gene>
    <name evidence="4" type="ORF">EJB05_44365</name>
</gene>
<name>A0A5J9THG6_9POAL</name>
<dbReference type="AlphaFoldDB" id="A0A5J9THG6"/>
<dbReference type="InterPro" id="IPR029480">
    <property type="entry name" value="Transpos_assoc"/>
</dbReference>
<evidence type="ECO:0000259" key="3">
    <source>
        <dbReference type="Pfam" id="PF13963"/>
    </source>
</evidence>
<organism evidence="4 5">
    <name type="scientific">Eragrostis curvula</name>
    <name type="common">weeping love grass</name>
    <dbReference type="NCBI Taxonomy" id="38414"/>
    <lineage>
        <taxon>Eukaryota</taxon>
        <taxon>Viridiplantae</taxon>
        <taxon>Streptophyta</taxon>
        <taxon>Embryophyta</taxon>
        <taxon>Tracheophyta</taxon>
        <taxon>Spermatophyta</taxon>
        <taxon>Magnoliopsida</taxon>
        <taxon>Liliopsida</taxon>
        <taxon>Poales</taxon>
        <taxon>Poaceae</taxon>
        <taxon>PACMAD clade</taxon>
        <taxon>Chloridoideae</taxon>
        <taxon>Eragrostideae</taxon>
        <taxon>Eragrostidinae</taxon>
        <taxon>Eragrostis</taxon>
    </lineage>
</organism>
<feature type="compositionally biased region" description="Polar residues" evidence="2">
    <location>
        <begin position="98"/>
        <end position="108"/>
    </location>
</feature>
<dbReference type="EMBL" id="RWGY01000039">
    <property type="protein sequence ID" value="TVU10813.1"/>
    <property type="molecule type" value="Genomic_DNA"/>
</dbReference>
<keyword evidence="1" id="KW-0175">Coiled coil</keyword>
<feature type="region of interest" description="Disordered" evidence="2">
    <location>
        <begin position="89"/>
        <end position="125"/>
    </location>
</feature>
<dbReference type="Gramene" id="TVU10813">
    <property type="protein sequence ID" value="TVU10813"/>
    <property type="gene ID" value="EJB05_44365"/>
</dbReference>
<dbReference type="Proteomes" id="UP000324897">
    <property type="component" value="Chromosome 3"/>
</dbReference>
<feature type="compositionally biased region" description="Basic and acidic residues" evidence="2">
    <location>
        <begin position="112"/>
        <end position="125"/>
    </location>
</feature>
<reference evidence="4 5" key="1">
    <citation type="journal article" date="2019" name="Sci. Rep.">
        <title>A high-quality genome of Eragrostis curvula grass provides insights into Poaceae evolution and supports new strategies to enhance forage quality.</title>
        <authorList>
            <person name="Carballo J."/>
            <person name="Santos B.A.C.M."/>
            <person name="Zappacosta D."/>
            <person name="Garbus I."/>
            <person name="Selva J.P."/>
            <person name="Gallo C.A."/>
            <person name="Diaz A."/>
            <person name="Albertini E."/>
            <person name="Caccamo M."/>
            <person name="Echenique V."/>
        </authorList>
    </citation>
    <scope>NUCLEOTIDE SEQUENCE [LARGE SCALE GENOMIC DNA]</scope>
    <source>
        <strain evidence="5">cv. Victoria</strain>
        <tissue evidence="4">Leaf</tissue>
    </source>
</reference>
<evidence type="ECO:0000313" key="5">
    <source>
        <dbReference type="Proteomes" id="UP000324897"/>
    </source>
</evidence>
<feature type="domain" description="Transposase-associated" evidence="3">
    <location>
        <begin position="7"/>
        <end position="70"/>
    </location>
</feature>
<evidence type="ECO:0000256" key="1">
    <source>
        <dbReference type="SAM" id="Coils"/>
    </source>
</evidence>